<accession>A0AAC9KD03</accession>
<proteinExistence type="predicted"/>
<name>A0AAC9KD03_9PROT</name>
<evidence type="ECO:0000313" key="2">
    <source>
        <dbReference type="Proteomes" id="UP000182373"/>
    </source>
</evidence>
<evidence type="ECO:0000313" key="1">
    <source>
        <dbReference type="EMBL" id="APH55108.1"/>
    </source>
</evidence>
<organism evidence="1 2">
    <name type="scientific">Granulibacter bethesdensis</name>
    <dbReference type="NCBI Taxonomy" id="364410"/>
    <lineage>
        <taxon>Bacteria</taxon>
        <taxon>Pseudomonadati</taxon>
        <taxon>Pseudomonadota</taxon>
        <taxon>Alphaproteobacteria</taxon>
        <taxon>Acetobacterales</taxon>
        <taxon>Acetobacteraceae</taxon>
        <taxon>Granulibacter</taxon>
    </lineage>
</organism>
<sequence>MFARSISAICQDIARRPVMSNAAQKRAIENYRARLTQRGFKRFEVLALESDRELIRSLARQLSEEGPEAEKARAAVKAALVAGEPPKPGGILSALRRSPLVGADLDLSRPRDEGRRVDL</sequence>
<dbReference type="AlphaFoldDB" id="A0AAC9KD03"/>
<dbReference type="Proteomes" id="UP000182373">
    <property type="component" value="Chromosome"/>
</dbReference>
<dbReference type="EMBL" id="CP018191">
    <property type="protein sequence ID" value="APH55108.1"/>
    <property type="molecule type" value="Genomic_DNA"/>
</dbReference>
<gene>
    <name evidence="1" type="ORF">GbCGDNIH9_8223</name>
</gene>
<protein>
    <submittedName>
        <fullName evidence="1">Uncharacterized protein</fullName>
    </submittedName>
</protein>
<reference evidence="2" key="1">
    <citation type="submission" date="2016-11" db="EMBL/GenBank/DDBJ databases">
        <title>Comparative genomic and phenotypic analysis of Granulibacter bethesdensis clinical isolates from patients with chronic granulomatous disease.</title>
        <authorList>
            <person name="Zarember K.A."/>
            <person name="Porcella S.F."/>
            <person name="Chu J."/>
            <person name="Ding L."/>
            <person name="Dahlstrom E."/>
            <person name="Barbian K."/>
            <person name="Martens C."/>
            <person name="Sykora L."/>
            <person name="Kramer S."/>
            <person name="Pettinato A.M."/>
            <person name="Hong H."/>
            <person name="Wald G."/>
            <person name="Berg L.J."/>
            <person name="Rogge L.S."/>
            <person name="Greenberg D.E."/>
            <person name="Falcone E.L."/>
            <person name="Neves J.F."/>
            <person name="Simoes M.J."/>
            <person name="Casal M."/>
            <person name="Rodriguez-Lopez F.C."/>
            <person name="Zelazny A."/>
            <person name="Gallin J.I."/>
            <person name="Holland S.M."/>
        </authorList>
    </citation>
    <scope>NUCLEOTIDE SEQUENCE [LARGE SCALE GENOMIC DNA]</scope>
    <source>
        <strain evidence="2">NIH9.1</strain>
    </source>
</reference>